<dbReference type="OrthoDB" id="4965641at2"/>
<reference evidence="1 2" key="1">
    <citation type="submission" date="2019-05" db="EMBL/GenBank/DDBJ databases">
        <title>Kocuria coralli sp. nov., a novel actinobacterium isolated from coral reef seawater.</title>
        <authorList>
            <person name="Li J."/>
        </authorList>
    </citation>
    <scope>NUCLEOTIDE SEQUENCE [LARGE SCALE GENOMIC DNA]</scope>
    <source>
        <strain evidence="1 2">SCSIO 13007</strain>
    </source>
</reference>
<evidence type="ECO:0000313" key="1">
    <source>
        <dbReference type="EMBL" id="KAA9393332.1"/>
    </source>
</evidence>
<protein>
    <submittedName>
        <fullName evidence="1">Uncharacterized protein</fullName>
    </submittedName>
</protein>
<dbReference type="Proteomes" id="UP000325957">
    <property type="component" value="Unassembled WGS sequence"/>
</dbReference>
<keyword evidence="2" id="KW-1185">Reference proteome</keyword>
<proteinExistence type="predicted"/>
<dbReference type="RefSeq" id="WP_158034643.1">
    <property type="nucleotide sequence ID" value="NZ_ML708625.1"/>
</dbReference>
<gene>
    <name evidence="1" type="ORF">FCK90_12535</name>
</gene>
<evidence type="ECO:0000313" key="2">
    <source>
        <dbReference type="Proteomes" id="UP000325957"/>
    </source>
</evidence>
<organism evidence="1 2">
    <name type="scientific">Kocuria coralli</name>
    <dbReference type="NCBI Taxonomy" id="1461025"/>
    <lineage>
        <taxon>Bacteria</taxon>
        <taxon>Bacillati</taxon>
        <taxon>Actinomycetota</taxon>
        <taxon>Actinomycetes</taxon>
        <taxon>Micrococcales</taxon>
        <taxon>Micrococcaceae</taxon>
        <taxon>Kocuria</taxon>
    </lineage>
</organism>
<dbReference type="AlphaFoldDB" id="A0A5J5KUX8"/>
<dbReference type="EMBL" id="SZWF01000021">
    <property type="protein sequence ID" value="KAA9393332.1"/>
    <property type="molecule type" value="Genomic_DNA"/>
</dbReference>
<accession>A0A5J5KUX8</accession>
<comment type="caution">
    <text evidence="1">The sequence shown here is derived from an EMBL/GenBank/DDBJ whole genome shotgun (WGS) entry which is preliminary data.</text>
</comment>
<name>A0A5J5KUX8_9MICC</name>
<sequence length="189" mass="20989">MPSNAASGGQAAESVPLPAPEAVRRPLVSSADAIKRMSSRLRDDRTLNAELVHHPMLGVEFRMSGNSRRRRPIEPRALLAHAVVDLVGGRAYVTEPWNRQDFFPRPDSAASDRDPQPRLARDTAIDAARELMLGVLFRRRRLGSDLDLHVNGEPLLFGKPNWWITAGADEKPVEVLVDAMTGKHFVFRA</sequence>